<protein>
    <submittedName>
        <fullName evidence="5">N-acetylmuramoyl-L-alanine amidase LytC</fullName>
        <ecNumber evidence="5">3.5.1.28</ecNumber>
    </submittedName>
</protein>
<dbReference type="SUPFAM" id="SSF63825">
    <property type="entry name" value="YWTD domain"/>
    <property type="match status" value="1"/>
</dbReference>
<dbReference type="GO" id="GO:0008270">
    <property type="term" value="F:zinc ion binding"/>
    <property type="evidence" value="ECO:0007669"/>
    <property type="project" value="UniProtKB-KW"/>
</dbReference>
<dbReference type="PANTHER" id="PTHR24104:SF25">
    <property type="entry name" value="PROTEIN LIN-41"/>
    <property type="match status" value="1"/>
</dbReference>
<dbReference type="InterPro" id="IPR011042">
    <property type="entry name" value="6-blade_b-propeller_TolB-like"/>
</dbReference>
<evidence type="ECO:0000256" key="2">
    <source>
        <dbReference type="PROSITE-ProRule" id="PRU00504"/>
    </source>
</evidence>
<feature type="repeat" description="NHL" evidence="2">
    <location>
        <begin position="1103"/>
        <end position="1130"/>
    </location>
</feature>
<evidence type="ECO:0000256" key="3">
    <source>
        <dbReference type="SAM" id="SignalP"/>
    </source>
</evidence>
<evidence type="ECO:0000256" key="1">
    <source>
        <dbReference type="ARBA" id="ARBA00022737"/>
    </source>
</evidence>
<dbReference type="SUPFAM" id="SSF101898">
    <property type="entry name" value="NHL repeat"/>
    <property type="match status" value="1"/>
</dbReference>
<feature type="repeat" description="NHL" evidence="2">
    <location>
        <begin position="900"/>
        <end position="943"/>
    </location>
</feature>
<feature type="repeat" description="NHL" evidence="2">
    <location>
        <begin position="998"/>
        <end position="1037"/>
    </location>
</feature>
<name>A0A162RDG3_9CLOT</name>
<feature type="domain" description="Bacterial Ig-like" evidence="4">
    <location>
        <begin position="685"/>
        <end position="742"/>
    </location>
</feature>
<reference evidence="5 6" key="1">
    <citation type="submission" date="2016-04" db="EMBL/GenBank/DDBJ databases">
        <title>Genome sequence of Clostridium magnum DSM 2767.</title>
        <authorList>
            <person name="Poehlein A."/>
            <person name="Uhlig R."/>
            <person name="Fischer R."/>
            <person name="Bahl H."/>
            <person name="Daniel R."/>
        </authorList>
    </citation>
    <scope>NUCLEOTIDE SEQUENCE [LARGE SCALE GENOMIC DNA]</scope>
    <source>
        <strain evidence="5 6">DSM 2767</strain>
    </source>
</reference>
<accession>A0A162RDG3</accession>
<dbReference type="Pfam" id="PF04122">
    <property type="entry name" value="CW_binding_2"/>
    <property type="match status" value="3"/>
</dbReference>
<keyword evidence="5" id="KW-0378">Hydrolase</keyword>
<dbReference type="InterPro" id="IPR001258">
    <property type="entry name" value="NHL_repeat"/>
</dbReference>
<dbReference type="Pfam" id="PF01436">
    <property type="entry name" value="NHL"/>
    <property type="match status" value="11"/>
</dbReference>
<dbReference type="CDD" id="cd14955">
    <property type="entry name" value="NHL_like_4"/>
    <property type="match status" value="2"/>
</dbReference>
<feature type="repeat" description="NHL" evidence="2">
    <location>
        <begin position="808"/>
        <end position="848"/>
    </location>
</feature>
<evidence type="ECO:0000313" key="5">
    <source>
        <dbReference type="EMBL" id="KZL89743.1"/>
    </source>
</evidence>
<dbReference type="Pfam" id="PF07532">
    <property type="entry name" value="Big_4"/>
    <property type="match status" value="2"/>
</dbReference>
<keyword evidence="6" id="KW-1185">Reference proteome</keyword>
<sequence length="1317" mass="140091">MKSKKLLCILTLSTMIFHGSLISNVNAQTVSTHRISGQTRYDTSVAISEKGWTQSDTVILANGEKFADALCAGPLAKKYNAPILLIPSTSIGNNTLNELARLQVKNIIIVGGNGSVSLNVESQLKSSGYSNIDRISGKDRYETSVMIAQRLDKTDKVIIASSEKFPDALSISPIASKLGIPILLSNKDALSEDAKQFIQSNNIKKTYIVGGKGVLSDAMEKSVPSPIRLSGSDRYGTNAAVMKEFERDLSFDQVYMAMGDGQTGDEFADALSGAVLASNTAAPILLTYKSIDDAVNEYIKSKLNINTKAIALGGQAVVPDELIKTIMDEKADISIAKDYNKAGTYSDGDIDGSVIISESGVYLKNTTIEGDLLIASTVGDGTVDLDNVTVKGKTIINGGGSHNIHYHNVNGANILIDKPLGEEVGITADENTSISSIVVQSNSVLDQSKSAKNSNITVEQNVNLKLIGKFENVEIKGQEANVDIQNASINTLNVNDSAKNAVVSLDKNSKINKLTLNTEAVVKGEGTIESAFINVNGITLEQKPTNMHIASGVSAIVKGIKETGTKSASGGGGGGSLVVQYKIVTSSAIIGDIDVAAGTTLGAISLPQNVGIGLNDGSTTSAAVTWDGGNPVYNGSIAGTYLFTGNLTLPQGIINPDNKQASVKVVVRENGEGIEDKTVISAVPIADINVVTGTTLGAISLPESVDIILDNGSTTSAAVTWNDSSPAYNGNTLETYNFIGTITLPQGVINPKNKQTFVRVIVVPKISSHFEALGLLAKDNEGNIYVTDAANNKVQKFSSDGNLIKEWGTKGSGDGQFVNPRGIAVDSSSGDVYVLDTDNSRVQKFNSNGEFISKWGNWGYGNGQFRYPRGIAVDSSSGNVYVVDADNNRIQKFNSDGNFQGALGSWGSGDGQFKYPAGIVVDSWGNIYVADGDNDRIQKFNSSGDFLIKWGNTGSGNSQFQRPSGIALDNSGNVYVVDTYNHRIQEFNSNGGFITSWGSAGQNSGQFICPTGVVVDNSGDIYISDIYTSRIQKFKSDTTFEKQWYPGDSGKCEFKYPVGIALDRSGNIYVCDIGNSNVQKIDSNGATIRAWGGYGSGTSYSAPSGVAIDSLGNIYTIDTYRNEVQKFNSDGNLITKWGSWGSSNGQFNYPQSIAVDSFGNVYVADTDNNRIQKFKSDGTFIIQWGSEGSDNGQFNRPYGVAVDASDNVYVVDTYNNRVQKFDSSGKFLTKWGTLGATNGKMYVPSGIAVDTSGNVYVVDVGNSNVQKFDSNGVFIKKYGTLGSGNGQLYMPYGVAIDSKGNIYVVDSGNNRIQIFTP</sequence>
<dbReference type="PANTHER" id="PTHR24104">
    <property type="entry name" value="E3 UBIQUITIN-PROTEIN LIGASE NHLRC1-RELATED"/>
    <property type="match status" value="1"/>
</dbReference>
<feature type="repeat" description="NHL" evidence="2">
    <location>
        <begin position="1228"/>
        <end position="1271"/>
    </location>
</feature>
<dbReference type="InterPro" id="IPR011081">
    <property type="entry name" value="Big_4"/>
</dbReference>
<dbReference type="EMBL" id="LWAE01000007">
    <property type="protein sequence ID" value="KZL89743.1"/>
    <property type="molecule type" value="Genomic_DNA"/>
</dbReference>
<dbReference type="PROSITE" id="PS51125">
    <property type="entry name" value="NHL"/>
    <property type="match status" value="12"/>
</dbReference>
<feature type="domain" description="Bacterial Ig-like" evidence="4">
    <location>
        <begin position="604"/>
        <end position="646"/>
    </location>
</feature>
<dbReference type="PATRIC" id="fig|1121326.3.peg.4808"/>
<dbReference type="InterPro" id="IPR007253">
    <property type="entry name" value="Cell_wall-bd_2"/>
</dbReference>
<feature type="repeat" description="NHL" evidence="2">
    <location>
        <begin position="1275"/>
        <end position="1317"/>
    </location>
</feature>
<dbReference type="RefSeq" id="WP_066627930.1">
    <property type="nucleotide sequence ID" value="NZ_FQXL01000006.1"/>
</dbReference>
<feature type="signal peptide" evidence="3">
    <location>
        <begin position="1"/>
        <end position="27"/>
    </location>
</feature>
<keyword evidence="3" id="KW-0732">Signal</keyword>
<keyword evidence="1" id="KW-0677">Repeat</keyword>
<proteinExistence type="predicted"/>
<feature type="repeat" description="NHL" evidence="2">
    <location>
        <begin position="1185"/>
        <end position="1224"/>
    </location>
</feature>
<evidence type="ECO:0000259" key="4">
    <source>
        <dbReference type="Pfam" id="PF07532"/>
    </source>
</evidence>
<feature type="chain" id="PRO_5010197640" evidence="3">
    <location>
        <begin position="28"/>
        <end position="1317"/>
    </location>
</feature>
<gene>
    <name evidence="5" type="primary">lytC_36</name>
    <name evidence="5" type="ORF">CLMAG_47410</name>
</gene>
<dbReference type="Gene3D" id="3.40.50.12090">
    <property type="match status" value="2"/>
</dbReference>
<dbReference type="EC" id="3.5.1.28" evidence="5"/>
<feature type="repeat" description="NHL" evidence="2">
    <location>
        <begin position="776"/>
        <end position="800"/>
    </location>
</feature>
<dbReference type="Proteomes" id="UP000076603">
    <property type="component" value="Unassembled WGS sequence"/>
</dbReference>
<dbReference type="GO" id="GO:0008745">
    <property type="term" value="F:N-acetylmuramoyl-L-alanine amidase activity"/>
    <property type="evidence" value="ECO:0007669"/>
    <property type="project" value="UniProtKB-EC"/>
</dbReference>
<dbReference type="Gene3D" id="2.120.10.30">
    <property type="entry name" value="TolB, C-terminal domain"/>
    <property type="match status" value="6"/>
</dbReference>
<dbReference type="InterPro" id="IPR050952">
    <property type="entry name" value="TRIM-NHL_E3_ligases"/>
</dbReference>
<evidence type="ECO:0000313" key="6">
    <source>
        <dbReference type="Proteomes" id="UP000076603"/>
    </source>
</evidence>
<organism evidence="5 6">
    <name type="scientific">Clostridium magnum DSM 2767</name>
    <dbReference type="NCBI Taxonomy" id="1121326"/>
    <lineage>
        <taxon>Bacteria</taxon>
        <taxon>Bacillati</taxon>
        <taxon>Bacillota</taxon>
        <taxon>Clostridia</taxon>
        <taxon>Eubacteriales</taxon>
        <taxon>Clostridiaceae</taxon>
        <taxon>Clostridium</taxon>
    </lineage>
</organism>
<feature type="repeat" description="NHL" evidence="2">
    <location>
        <begin position="1138"/>
        <end position="1177"/>
    </location>
</feature>
<dbReference type="STRING" id="1121326.CLMAG_47410"/>
<comment type="caution">
    <text evidence="5">The sequence shown here is derived from an EMBL/GenBank/DDBJ whole genome shotgun (WGS) entry which is preliminary data.</text>
</comment>
<feature type="repeat" description="NHL" evidence="2">
    <location>
        <begin position="951"/>
        <end position="990"/>
    </location>
</feature>
<feature type="repeat" description="NHL" evidence="2">
    <location>
        <begin position="1053"/>
        <end position="1084"/>
    </location>
</feature>
<feature type="repeat" description="NHL" evidence="2">
    <location>
        <begin position="856"/>
        <end position="896"/>
    </location>
</feature>
<dbReference type="OrthoDB" id="1892132at2"/>